<reference evidence="1" key="1">
    <citation type="journal article" date="2024" name="Environ. Microbiol. Rep.">
        <title>Hiding in plain sight: The discovery of complete genomes of 11 hypothetical spindle-shaped viruses that putatively infect mesophilic ammonia-oxidizing archaea.</title>
        <authorList>
            <person name="Ni Y."/>
            <person name="Xu T."/>
            <person name="Yan S."/>
            <person name="Chen L."/>
            <person name="Wang Y."/>
        </authorList>
    </citation>
    <scope>NUCLEOTIDE SEQUENCE</scope>
    <source>
        <strain evidence="1">NMC1</strain>
    </source>
</reference>
<name>A0AAT9JHA1_9VIRU</name>
<evidence type="ECO:0000313" key="1">
    <source>
        <dbReference type="EMBL" id="DBA52050.1"/>
    </source>
</evidence>
<sequence>MRCKICTKSVKATKTKGRHSWQSNQQCAKCHYFNVPVSGRKLKKESA</sequence>
<reference evidence="1" key="2">
    <citation type="submission" date="2024-03" db="EMBL/GenBank/DDBJ databases">
        <authorList>
            <person name="Ni Y."/>
            <person name="Xu T."/>
            <person name="Yan S."/>
            <person name="Chen L."/>
            <person name="Wang Y."/>
        </authorList>
    </citation>
    <scope>NUCLEOTIDE SEQUENCE</scope>
    <source>
        <strain evidence="1">NMC1</strain>
    </source>
</reference>
<accession>A0AAT9JHA1</accession>
<organism evidence="1">
    <name type="scientific">Nitrosopumilaceae spindle-shaped virus</name>
    <dbReference type="NCBI Taxonomy" id="3065433"/>
    <lineage>
        <taxon>Viruses</taxon>
    </lineage>
</organism>
<dbReference type="EMBL" id="BK067789">
    <property type="protein sequence ID" value="DBA52050.1"/>
    <property type="molecule type" value="Genomic_DNA"/>
</dbReference>
<protein>
    <submittedName>
        <fullName evidence="1">ORF11</fullName>
    </submittedName>
</protein>
<proteinExistence type="predicted"/>